<evidence type="ECO:0000313" key="4">
    <source>
        <dbReference type="EMBL" id="PWR25644.1"/>
    </source>
</evidence>
<dbReference type="CDD" id="cd04301">
    <property type="entry name" value="NAT_SF"/>
    <property type="match status" value="1"/>
</dbReference>
<dbReference type="OrthoDB" id="2436196at2"/>
<dbReference type="InterPro" id="IPR050832">
    <property type="entry name" value="Bact_Acetyltransf"/>
</dbReference>
<keyword evidence="5" id="KW-1185">Reference proteome</keyword>
<dbReference type="RefSeq" id="WP_109901830.1">
    <property type="nucleotide sequence ID" value="NZ_QGLE01000001.1"/>
</dbReference>
<comment type="caution">
    <text evidence="4">The sequence shown here is derived from an EMBL/GenBank/DDBJ whole genome shotgun (WGS) entry which is preliminary data.</text>
</comment>
<evidence type="ECO:0000256" key="2">
    <source>
        <dbReference type="ARBA" id="ARBA00023315"/>
    </source>
</evidence>
<evidence type="ECO:0000259" key="3">
    <source>
        <dbReference type="PROSITE" id="PS51186"/>
    </source>
</evidence>
<dbReference type="AlphaFoldDB" id="A0A317EH52"/>
<evidence type="ECO:0000313" key="5">
    <source>
        <dbReference type="Proteomes" id="UP000245461"/>
    </source>
</evidence>
<keyword evidence="1 4" id="KW-0808">Transferase</keyword>
<dbReference type="SUPFAM" id="SSF55729">
    <property type="entry name" value="Acyl-CoA N-acyltransferases (Nat)"/>
    <property type="match status" value="1"/>
</dbReference>
<name>A0A317EH52_9PROT</name>
<dbReference type="EMBL" id="QGLE01000001">
    <property type="protein sequence ID" value="PWR25644.1"/>
    <property type="molecule type" value="Genomic_DNA"/>
</dbReference>
<sequence>MTGGHAKISVEAPDQPDVIPLIRALDAFHSELYPAESNHFLDIEAMKSERVTFVVVRLEGMAVGCGALARDPAGFAEIKRMYLAPAARGRGLGRHLLQFLLSCADDEGLTPVRLETGIHNAEALSLYRSLGFIERGPFGAYGVDPNSVFMERKVPLR</sequence>
<accession>A0A317EH52</accession>
<dbReference type="PROSITE" id="PS51186">
    <property type="entry name" value="GNAT"/>
    <property type="match status" value="1"/>
</dbReference>
<proteinExistence type="predicted"/>
<protein>
    <submittedName>
        <fullName evidence="4">GNAT family N-acetyltransferase</fullName>
    </submittedName>
</protein>
<evidence type="ECO:0000256" key="1">
    <source>
        <dbReference type="ARBA" id="ARBA00022679"/>
    </source>
</evidence>
<keyword evidence="2" id="KW-0012">Acyltransferase</keyword>
<dbReference type="PANTHER" id="PTHR43877">
    <property type="entry name" value="AMINOALKYLPHOSPHONATE N-ACETYLTRANSFERASE-RELATED-RELATED"/>
    <property type="match status" value="1"/>
</dbReference>
<dbReference type="Gene3D" id="3.40.630.30">
    <property type="match status" value="1"/>
</dbReference>
<gene>
    <name evidence="4" type="ORF">DKG74_01385</name>
</gene>
<dbReference type="InterPro" id="IPR000182">
    <property type="entry name" value="GNAT_dom"/>
</dbReference>
<organism evidence="4 5">
    <name type="scientific">Zavarzinia aquatilis</name>
    <dbReference type="NCBI Taxonomy" id="2211142"/>
    <lineage>
        <taxon>Bacteria</taxon>
        <taxon>Pseudomonadati</taxon>
        <taxon>Pseudomonadota</taxon>
        <taxon>Alphaproteobacteria</taxon>
        <taxon>Rhodospirillales</taxon>
        <taxon>Zavarziniaceae</taxon>
        <taxon>Zavarzinia</taxon>
    </lineage>
</organism>
<dbReference type="PANTHER" id="PTHR43877:SF2">
    <property type="entry name" value="AMINOALKYLPHOSPHONATE N-ACETYLTRANSFERASE-RELATED"/>
    <property type="match status" value="1"/>
</dbReference>
<reference evidence="4 5" key="1">
    <citation type="submission" date="2018-05" db="EMBL/GenBank/DDBJ databases">
        <title>Zavarzinia sp. HR-AS.</title>
        <authorList>
            <person name="Lee Y."/>
            <person name="Jeon C.O."/>
        </authorList>
    </citation>
    <scope>NUCLEOTIDE SEQUENCE [LARGE SCALE GENOMIC DNA]</scope>
    <source>
        <strain evidence="4 5">HR-AS</strain>
    </source>
</reference>
<dbReference type="GO" id="GO:0016747">
    <property type="term" value="F:acyltransferase activity, transferring groups other than amino-acyl groups"/>
    <property type="evidence" value="ECO:0007669"/>
    <property type="project" value="InterPro"/>
</dbReference>
<feature type="domain" description="N-acetyltransferase" evidence="3">
    <location>
        <begin position="8"/>
        <end position="155"/>
    </location>
</feature>
<dbReference type="Proteomes" id="UP000245461">
    <property type="component" value="Unassembled WGS sequence"/>
</dbReference>
<dbReference type="Pfam" id="PF00583">
    <property type="entry name" value="Acetyltransf_1"/>
    <property type="match status" value="1"/>
</dbReference>
<dbReference type="InterPro" id="IPR016181">
    <property type="entry name" value="Acyl_CoA_acyltransferase"/>
</dbReference>